<name>A0A1G2JMW3_9BACT</name>
<comment type="caution">
    <text evidence="1">The sequence shown here is derived from an EMBL/GenBank/DDBJ whole genome shotgun (WGS) entry which is preliminary data.</text>
</comment>
<evidence type="ECO:0000313" key="2">
    <source>
        <dbReference type="Proteomes" id="UP000178935"/>
    </source>
</evidence>
<proteinExistence type="predicted"/>
<reference evidence="1 2" key="1">
    <citation type="journal article" date="2016" name="Nat. Commun.">
        <title>Thousands of microbial genomes shed light on interconnected biogeochemical processes in an aquifer system.</title>
        <authorList>
            <person name="Anantharaman K."/>
            <person name="Brown C.T."/>
            <person name="Hug L.A."/>
            <person name="Sharon I."/>
            <person name="Castelle C.J."/>
            <person name="Probst A.J."/>
            <person name="Thomas B.C."/>
            <person name="Singh A."/>
            <person name="Wilkins M.J."/>
            <person name="Karaoz U."/>
            <person name="Brodie E.L."/>
            <person name="Williams K.H."/>
            <person name="Hubbard S.S."/>
            <person name="Banfield J.F."/>
        </authorList>
    </citation>
    <scope>NUCLEOTIDE SEQUENCE [LARGE SCALE GENOMIC DNA]</scope>
</reference>
<protein>
    <submittedName>
        <fullName evidence="1">Uncharacterized protein</fullName>
    </submittedName>
</protein>
<dbReference type="Proteomes" id="UP000178935">
    <property type="component" value="Unassembled WGS sequence"/>
</dbReference>
<accession>A0A1G2JMW3</accession>
<gene>
    <name evidence="1" type="ORF">A2561_01500</name>
</gene>
<evidence type="ECO:0000313" key="1">
    <source>
        <dbReference type="EMBL" id="OGZ88496.1"/>
    </source>
</evidence>
<dbReference type="AlphaFoldDB" id="A0A1G2JMW3"/>
<organism evidence="1 2">
    <name type="scientific">Candidatus Staskawiczbacteria bacterium RIFOXYD1_FULL_32_13</name>
    <dbReference type="NCBI Taxonomy" id="1802234"/>
    <lineage>
        <taxon>Bacteria</taxon>
        <taxon>Candidatus Staskawicziibacteriota</taxon>
    </lineage>
</organism>
<dbReference type="EMBL" id="MHPU01000021">
    <property type="protein sequence ID" value="OGZ88496.1"/>
    <property type="molecule type" value="Genomic_DNA"/>
</dbReference>
<sequence>MENKDLNFGEQGKSEKDIIWEEKQREVDKIVDGLGEEIDKNIKDVVVAFVANGFSTSASCEGHIVSESEKQRGELYPWIDICLPEPEGWQESEDKKEQWRAENLLQRQRLKNLLKEFYKDKQVTDDANLIFEDIGIFGRFRIRSLGGENMQSLNSERQKQLQKIYRKEMNDFAKFLKQKFMLDSN</sequence>